<dbReference type="PROSITE" id="PS51197">
    <property type="entry name" value="HTH_RRF2_2"/>
    <property type="match status" value="1"/>
</dbReference>
<dbReference type="InterPro" id="IPR030489">
    <property type="entry name" value="TR_Rrf2-type_CS"/>
</dbReference>
<dbReference type="NCBIfam" id="TIGR00738">
    <property type="entry name" value="rrf2_super"/>
    <property type="match status" value="1"/>
</dbReference>
<reference evidence="1" key="1">
    <citation type="submission" date="2022-11" db="EMBL/GenBank/DDBJ databases">
        <title>Methylomonas rapida sp. nov., Carotenoid-Producing Obligate Methanotrophs with High Growth Characteristics and Biotechnological Potential.</title>
        <authorList>
            <person name="Tikhonova E.N."/>
            <person name="Suleimanov R.Z."/>
            <person name="Miroshnikov K."/>
            <person name="Oshkin I.Y."/>
            <person name="Belova S.E."/>
            <person name="Danilova O.V."/>
            <person name="Ashikhmin A."/>
            <person name="Konopkin A."/>
            <person name="But S.Y."/>
            <person name="Khmelenina V.N."/>
            <person name="Kuznetsov N."/>
            <person name="Pimenov N.V."/>
            <person name="Dedysh S.N."/>
        </authorList>
    </citation>
    <scope>NUCLEOTIDE SEQUENCE</scope>
    <source>
        <strain evidence="1">MP1</strain>
    </source>
</reference>
<dbReference type="InterPro" id="IPR014290">
    <property type="entry name" value="SUF_FeS_clus_asmbl_reg"/>
</dbReference>
<dbReference type="CDD" id="cd00090">
    <property type="entry name" value="HTH_ARSR"/>
    <property type="match status" value="1"/>
</dbReference>
<evidence type="ECO:0000313" key="2">
    <source>
        <dbReference type="Proteomes" id="UP001162780"/>
    </source>
</evidence>
<dbReference type="EMBL" id="CP113517">
    <property type="protein sequence ID" value="WAR46396.1"/>
    <property type="molecule type" value="Genomic_DNA"/>
</dbReference>
<dbReference type="PANTHER" id="PTHR33221:SF2">
    <property type="entry name" value="TRANSCRIPTIONAL REGULATOR"/>
    <property type="match status" value="1"/>
</dbReference>
<organism evidence="1 2">
    <name type="scientific">Methylomonas rapida</name>
    <dbReference type="NCBI Taxonomy" id="2963939"/>
    <lineage>
        <taxon>Bacteria</taxon>
        <taxon>Pseudomonadati</taxon>
        <taxon>Pseudomonadota</taxon>
        <taxon>Gammaproteobacteria</taxon>
        <taxon>Methylococcales</taxon>
        <taxon>Methylococcaceae</taxon>
        <taxon>Methylomonas</taxon>
    </lineage>
</organism>
<sequence length="157" mass="16776">MVPIERGHELKLSKLTDYATVILSVIAKDQCRVHGAVEIAETTGIALPTVSKILKILAKAGVLCSVRGAKGGYALAREPEKITVATVISALEGPIALTECSASHKGCDQASGCQIQGNWHLINQKIAQALESVTLADMIMPFKQPDEVSIPVSRLYR</sequence>
<dbReference type="InterPro" id="IPR036390">
    <property type="entry name" value="WH_DNA-bd_sf"/>
</dbReference>
<evidence type="ECO:0000313" key="1">
    <source>
        <dbReference type="EMBL" id="WAR46396.1"/>
    </source>
</evidence>
<name>A0ABY7GPG9_9GAMM</name>
<dbReference type="SUPFAM" id="SSF46785">
    <property type="entry name" value="Winged helix' DNA-binding domain"/>
    <property type="match status" value="1"/>
</dbReference>
<proteinExistence type="predicted"/>
<dbReference type="InterPro" id="IPR036388">
    <property type="entry name" value="WH-like_DNA-bd_sf"/>
</dbReference>
<dbReference type="PROSITE" id="PS01332">
    <property type="entry name" value="HTH_RRF2_1"/>
    <property type="match status" value="1"/>
</dbReference>
<keyword evidence="2" id="KW-1185">Reference proteome</keyword>
<accession>A0ABY7GPG9</accession>
<dbReference type="InterPro" id="IPR000944">
    <property type="entry name" value="Tscrpt_reg_Rrf2"/>
</dbReference>
<gene>
    <name evidence="1" type="ORF">NM686_007730</name>
</gene>
<dbReference type="Proteomes" id="UP001162780">
    <property type="component" value="Chromosome"/>
</dbReference>
<protein>
    <submittedName>
        <fullName evidence="1">SUF system Fe-S cluster assembly regulator</fullName>
    </submittedName>
</protein>
<dbReference type="RefSeq" id="WP_269022678.1">
    <property type="nucleotide sequence ID" value="NZ_CP113517.1"/>
</dbReference>
<dbReference type="InterPro" id="IPR011991">
    <property type="entry name" value="ArsR-like_HTH"/>
</dbReference>
<dbReference type="PANTHER" id="PTHR33221">
    <property type="entry name" value="WINGED HELIX-TURN-HELIX TRANSCRIPTIONAL REGULATOR, RRF2 FAMILY"/>
    <property type="match status" value="1"/>
</dbReference>
<dbReference type="Gene3D" id="1.10.10.10">
    <property type="entry name" value="Winged helix-like DNA-binding domain superfamily/Winged helix DNA-binding domain"/>
    <property type="match status" value="1"/>
</dbReference>
<dbReference type="Pfam" id="PF02082">
    <property type="entry name" value="Rrf2"/>
    <property type="match status" value="1"/>
</dbReference>
<dbReference type="NCBIfam" id="TIGR02944">
    <property type="entry name" value="suf_reg_Xantho"/>
    <property type="match status" value="1"/>
</dbReference>